<feature type="compositionally biased region" description="Basic and acidic residues" evidence="1">
    <location>
        <begin position="226"/>
        <end position="235"/>
    </location>
</feature>
<evidence type="ECO:0000313" key="2">
    <source>
        <dbReference type="EMBL" id="CAG8448525.1"/>
    </source>
</evidence>
<evidence type="ECO:0000256" key="1">
    <source>
        <dbReference type="SAM" id="MobiDB-lite"/>
    </source>
</evidence>
<feature type="region of interest" description="Disordered" evidence="1">
    <location>
        <begin position="339"/>
        <end position="384"/>
    </location>
</feature>
<comment type="caution">
    <text evidence="2">The sequence shown here is derived from an EMBL/GenBank/DDBJ whole genome shotgun (WGS) entry which is preliminary data.</text>
</comment>
<sequence length="459" mass="50823">MHKQQCDSENSMQSISRETNKSSAKNLQHLATSTFSTPQIHKALNMVTPSTGSTIDESDTEEVVVEGVAAGVAAIPLNIPGSSFTPTLHPIVSGVKSGGDLSGASSDSADSEAKKLRKKSVPYYESVGRSFRILAEERGWRNADNSIFPISVTNLCNYVRVKKDTNNSKSVDWYIAALKKYQELVLNVKDWDEVRKHPEVKRLMSQIKVEGNSKIGGDSSPLAPSGKDKGKGNGERSIIEINKNNSEFPHSNKVNPQFGSYSNLSLQTFSSTNKFPGPAETALALLGPFMVDDDSIGRKDSILSKKLVDETLDFDTPNYEPSTSKFTSRLVDPMVISASDDDEDYVPPKKSSRGYIPDRKRRRKRLLDSESHSDDDEPESFKSRYESSLSVLKSKYVDSCKNHPNGCYPVKTGKHFVLNDRLFRRWASLCASGDDVNEDSLPYSDELEKDFSELKANPI</sequence>
<dbReference type="OrthoDB" id="2448685at2759"/>
<name>A0A9N8YUB2_9GLOM</name>
<proteinExistence type="predicted"/>
<accession>A0A9N8YUB2</accession>
<evidence type="ECO:0000313" key="3">
    <source>
        <dbReference type="Proteomes" id="UP000789570"/>
    </source>
</evidence>
<feature type="region of interest" description="Disordered" evidence="1">
    <location>
        <begin position="211"/>
        <end position="235"/>
    </location>
</feature>
<feature type="compositionally biased region" description="Polar residues" evidence="1">
    <location>
        <begin position="7"/>
        <end position="25"/>
    </location>
</feature>
<protein>
    <submittedName>
        <fullName evidence="2">13407_t:CDS:1</fullName>
    </submittedName>
</protein>
<organism evidence="2 3">
    <name type="scientific">Funneliformis caledonium</name>
    <dbReference type="NCBI Taxonomy" id="1117310"/>
    <lineage>
        <taxon>Eukaryota</taxon>
        <taxon>Fungi</taxon>
        <taxon>Fungi incertae sedis</taxon>
        <taxon>Mucoromycota</taxon>
        <taxon>Glomeromycotina</taxon>
        <taxon>Glomeromycetes</taxon>
        <taxon>Glomerales</taxon>
        <taxon>Glomeraceae</taxon>
        <taxon>Funneliformis</taxon>
    </lineage>
</organism>
<keyword evidence="3" id="KW-1185">Reference proteome</keyword>
<dbReference type="AlphaFoldDB" id="A0A9N8YUB2"/>
<reference evidence="2" key="1">
    <citation type="submission" date="2021-06" db="EMBL/GenBank/DDBJ databases">
        <authorList>
            <person name="Kallberg Y."/>
            <person name="Tangrot J."/>
            <person name="Rosling A."/>
        </authorList>
    </citation>
    <scope>NUCLEOTIDE SEQUENCE</scope>
    <source>
        <strain evidence="2">UK204</strain>
    </source>
</reference>
<dbReference type="EMBL" id="CAJVPQ010000126">
    <property type="protein sequence ID" value="CAG8448525.1"/>
    <property type="molecule type" value="Genomic_DNA"/>
</dbReference>
<feature type="region of interest" description="Disordered" evidence="1">
    <location>
        <begin position="1"/>
        <end position="25"/>
    </location>
</feature>
<gene>
    <name evidence="2" type="ORF">FCALED_LOCUS1074</name>
</gene>
<dbReference type="Proteomes" id="UP000789570">
    <property type="component" value="Unassembled WGS sequence"/>
</dbReference>